<dbReference type="Proteomes" id="UP000035170">
    <property type="component" value="Unassembled WGS sequence"/>
</dbReference>
<dbReference type="Gene3D" id="3.40.190.170">
    <property type="entry name" value="Bacterial extracellular solute-binding protein, family 7"/>
    <property type="match status" value="1"/>
</dbReference>
<evidence type="ECO:0000313" key="2">
    <source>
        <dbReference type="EMBL" id="KLN53965.1"/>
    </source>
</evidence>
<protein>
    <submittedName>
        <fullName evidence="2">Bacterial extracellular solute-binding protein, family 7</fullName>
    </submittedName>
</protein>
<evidence type="ECO:0000256" key="1">
    <source>
        <dbReference type="ARBA" id="ARBA00022729"/>
    </source>
</evidence>
<dbReference type="InterPro" id="IPR018389">
    <property type="entry name" value="DctP_fam"/>
</dbReference>
<dbReference type="PANTHER" id="PTHR33376">
    <property type="match status" value="1"/>
</dbReference>
<gene>
    <name evidence="2" type="ORF">VPARA_49030</name>
</gene>
<dbReference type="AlphaFoldDB" id="A0A0H2MAC7"/>
<proteinExistence type="predicted"/>
<dbReference type="RefSeq" id="WP_080966645.1">
    <property type="nucleotide sequence ID" value="NZ_JZWI01000028.1"/>
</dbReference>
<name>A0A0H2MAC7_VARPD</name>
<keyword evidence="1" id="KW-0732">Signal</keyword>
<evidence type="ECO:0000313" key="3">
    <source>
        <dbReference type="Proteomes" id="UP000035170"/>
    </source>
</evidence>
<organism evidence="2 3">
    <name type="scientific">Variovorax paradoxus</name>
    <dbReference type="NCBI Taxonomy" id="34073"/>
    <lineage>
        <taxon>Bacteria</taxon>
        <taxon>Pseudomonadati</taxon>
        <taxon>Pseudomonadota</taxon>
        <taxon>Betaproteobacteria</taxon>
        <taxon>Burkholderiales</taxon>
        <taxon>Comamonadaceae</taxon>
        <taxon>Variovorax</taxon>
    </lineage>
</organism>
<comment type="caution">
    <text evidence="2">The sequence shown here is derived from an EMBL/GenBank/DDBJ whole genome shotgun (WGS) entry which is preliminary data.</text>
</comment>
<accession>A0A0H2MAC7</accession>
<dbReference type="CDD" id="cd13602">
    <property type="entry name" value="PBP2_TRAP_BpDctp6_7"/>
    <property type="match status" value="1"/>
</dbReference>
<dbReference type="InterPro" id="IPR038404">
    <property type="entry name" value="TRAP_DctP_sf"/>
</dbReference>
<reference evidence="2 3" key="1">
    <citation type="submission" date="2015-03" db="EMBL/GenBank/DDBJ databases">
        <title>Genome sequence of Variovorax paradoxus TBEA6.</title>
        <authorList>
            <person name="Poehlein A."/>
            <person name="Schuldes J."/>
            <person name="Wuebbeler J.H."/>
            <person name="Hiessl S."/>
            <person name="Steinbuechel A."/>
            <person name="Daniel R."/>
        </authorList>
    </citation>
    <scope>NUCLEOTIDE SEQUENCE [LARGE SCALE GENOMIC DNA]</scope>
    <source>
        <strain evidence="2 3">TBEA6</strain>
    </source>
</reference>
<sequence>MIRAMRSGEESSAWQRVLWTHVAVLFLAFAATNSKAQQPPPSAQGLRIVGGLASVSQYTLHEERFWSQDLRRLSGGKYSASIVPFNQAGVPGQEMLNLMRLGVIPFGTALLSQVSNEYPELGTPDIAGLNPDMPTMRRVVAAFRPYLEKTLRERHGVELLAVYVYPAQVIFCKQAVKRLSDLAGRRVRVSGSSQADFIRALNGVPVFTEFAELMANMNSENTECAITGAMSGNTLGLHKVTNSLYTMPISWGLAVFGANTDAWNALPADLKTLLKAELPKLEAAVWNESERDTGSGIACNTGAATCMKGTKGAMVEARPSADDERRRREIFATSVLTRWVQRCGAVCAEVWDQTVGPIAGIKAPVGQ</sequence>
<dbReference type="EMBL" id="JZWI01000028">
    <property type="protein sequence ID" value="KLN53965.1"/>
    <property type="molecule type" value="Genomic_DNA"/>
</dbReference>
<dbReference type="NCBIfam" id="NF037995">
    <property type="entry name" value="TRAP_S1"/>
    <property type="match status" value="1"/>
</dbReference>
<dbReference type="Pfam" id="PF03480">
    <property type="entry name" value="DctP"/>
    <property type="match status" value="1"/>
</dbReference>
<dbReference type="PANTHER" id="PTHR33376:SF4">
    <property type="entry name" value="SIALIC ACID-BINDING PERIPLASMIC PROTEIN SIAP"/>
    <property type="match status" value="1"/>
</dbReference>
<dbReference type="PATRIC" id="fig|34073.19.peg.5019"/>
<dbReference type="GO" id="GO:0055085">
    <property type="term" value="P:transmembrane transport"/>
    <property type="evidence" value="ECO:0007669"/>
    <property type="project" value="InterPro"/>
</dbReference>
<keyword evidence="3" id="KW-1185">Reference proteome</keyword>